<organism evidence="1 2">
    <name type="scientific">Caerostris extrusa</name>
    <name type="common">Bark spider</name>
    <name type="synonym">Caerostris bankana</name>
    <dbReference type="NCBI Taxonomy" id="172846"/>
    <lineage>
        <taxon>Eukaryota</taxon>
        <taxon>Metazoa</taxon>
        <taxon>Ecdysozoa</taxon>
        <taxon>Arthropoda</taxon>
        <taxon>Chelicerata</taxon>
        <taxon>Arachnida</taxon>
        <taxon>Araneae</taxon>
        <taxon>Araneomorphae</taxon>
        <taxon>Entelegynae</taxon>
        <taxon>Araneoidea</taxon>
        <taxon>Araneidae</taxon>
        <taxon>Caerostris</taxon>
    </lineage>
</organism>
<dbReference type="Proteomes" id="UP001054945">
    <property type="component" value="Unassembled WGS sequence"/>
</dbReference>
<name>A0AAV4VKZ0_CAEEX</name>
<evidence type="ECO:0000313" key="2">
    <source>
        <dbReference type="Proteomes" id="UP001054945"/>
    </source>
</evidence>
<protein>
    <submittedName>
        <fullName evidence="1">Uncharacterized protein</fullName>
    </submittedName>
</protein>
<gene>
    <name evidence="1" type="ORF">CEXT_798941</name>
</gene>
<keyword evidence="2" id="KW-1185">Reference proteome</keyword>
<dbReference type="EMBL" id="BPLR01014693">
    <property type="protein sequence ID" value="GIY70599.1"/>
    <property type="molecule type" value="Genomic_DNA"/>
</dbReference>
<feature type="non-terminal residue" evidence="1">
    <location>
        <position position="1"/>
    </location>
</feature>
<evidence type="ECO:0000313" key="1">
    <source>
        <dbReference type="EMBL" id="GIY70599.1"/>
    </source>
</evidence>
<proteinExistence type="predicted"/>
<reference evidence="1 2" key="1">
    <citation type="submission" date="2021-06" db="EMBL/GenBank/DDBJ databases">
        <title>Caerostris extrusa draft genome.</title>
        <authorList>
            <person name="Kono N."/>
            <person name="Arakawa K."/>
        </authorList>
    </citation>
    <scope>NUCLEOTIDE SEQUENCE [LARGE SCALE GENOMIC DNA]</scope>
</reference>
<accession>A0AAV4VKZ0</accession>
<dbReference type="AlphaFoldDB" id="A0AAV4VKZ0"/>
<sequence length="31" mass="3431">ALPMLVADAREGFQLCHVHVDMPTLKQPKGQ</sequence>
<comment type="caution">
    <text evidence="1">The sequence shown here is derived from an EMBL/GenBank/DDBJ whole genome shotgun (WGS) entry which is preliminary data.</text>
</comment>